<dbReference type="Proteomes" id="UP000639516">
    <property type="component" value="Unassembled WGS sequence"/>
</dbReference>
<dbReference type="RefSeq" id="WP_188104699.1">
    <property type="nucleotide sequence ID" value="NZ_JAANIH010000042.1"/>
</dbReference>
<protein>
    <submittedName>
        <fullName evidence="1">Uncharacterized protein</fullName>
    </submittedName>
</protein>
<name>A0ABR7UEU8_9BRAD</name>
<proteinExistence type="predicted"/>
<gene>
    <name evidence="1" type="ORF">HA482_27395</name>
</gene>
<evidence type="ECO:0000313" key="1">
    <source>
        <dbReference type="EMBL" id="MBC9981942.1"/>
    </source>
</evidence>
<accession>A0ABR7UEU8</accession>
<keyword evidence="2" id="KW-1185">Reference proteome</keyword>
<organism evidence="1 2">
    <name type="scientific">Bradyrhizobium campsiandrae</name>
    <dbReference type="NCBI Taxonomy" id="1729892"/>
    <lineage>
        <taxon>Bacteria</taxon>
        <taxon>Pseudomonadati</taxon>
        <taxon>Pseudomonadota</taxon>
        <taxon>Alphaproteobacteria</taxon>
        <taxon>Hyphomicrobiales</taxon>
        <taxon>Nitrobacteraceae</taxon>
        <taxon>Bradyrhizobium</taxon>
    </lineage>
</organism>
<evidence type="ECO:0000313" key="2">
    <source>
        <dbReference type="Proteomes" id="UP000639516"/>
    </source>
</evidence>
<comment type="caution">
    <text evidence="1">The sequence shown here is derived from an EMBL/GenBank/DDBJ whole genome shotgun (WGS) entry which is preliminary data.</text>
</comment>
<sequence length="107" mass="11413">MAVLAVRIRDATRAMLEIGNEADQYLVSRLAGLFTEIDPTTLALIEANAGYFAPVEIDARNEVLASLSGAIDGPGQLVSSKLRQLCTSFSKDGPLPAPSMAAEKHRQ</sequence>
<dbReference type="EMBL" id="JAATTO010000043">
    <property type="protein sequence ID" value="MBC9981942.1"/>
    <property type="molecule type" value="Genomic_DNA"/>
</dbReference>
<reference evidence="1 2" key="1">
    <citation type="journal article" date="2020" name="Arch. Microbiol.">
        <title>Bradyrhizobium campsiandrae sp. nov., a nitrogen-fixing bacterial strain isolated from a native leguminous tree from the Amazon adapted to flooded conditions.</title>
        <authorList>
            <person name="Cabral Michel D."/>
            <person name="Martins da Costa E."/>
            <person name="Azarias Guimaraes A."/>
            <person name="Soares de Carvalho T."/>
            <person name="Santos de Castro Caputo P."/>
            <person name="Willems A."/>
            <person name="de Souza Moreira F.M."/>
        </authorList>
    </citation>
    <scope>NUCLEOTIDE SEQUENCE [LARGE SCALE GENOMIC DNA]</scope>
    <source>
        <strain evidence="2">INPA 384B</strain>
    </source>
</reference>